<keyword evidence="1" id="KW-0732">Signal</keyword>
<organism evidence="2 3">
    <name type="scientific">Pyrocoelia pectoralis</name>
    <dbReference type="NCBI Taxonomy" id="417401"/>
    <lineage>
        <taxon>Eukaryota</taxon>
        <taxon>Metazoa</taxon>
        <taxon>Ecdysozoa</taxon>
        <taxon>Arthropoda</taxon>
        <taxon>Hexapoda</taxon>
        <taxon>Insecta</taxon>
        <taxon>Pterygota</taxon>
        <taxon>Neoptera</taxon>
        <taxon>Endopterygota</taxon>
        <taxon>Coleoptera</taxon>
        <taxon>Polyphaga</taxon>
        <taxon>Elateriformia</taxon>
        <taxon>Elateroidea</taxon>
        <taxon>Lampyridae</taxon>
        <taxon>Lampyrinae</taxon>
        <taxon>Pyrocoelia</taxon>
    </lineage>
</organism>
<dbReference type="PANTHER" id="PTHR31649">
    <property type="entry name" value="AGAP009604-PA"/>
    <property type="match status" value="1"/>
</dbReference>
<feature type="chain" id="PRO_5042920237" evidence="1">
    <location>
        <begin position="19"/>
        <end position="220"/>
    </location>
</feature>
<proteinExistence type="predicted"/>
<dbReference type="Proteomes" id="UP001329430">
    <property type="component" value="Chromosome 7"/>
</dbReference>
<dbReference type="Pfam" id="PF11901">
    <property type="entry name" value="DM9"/>
    <property type="match status" value="1"/>
</dbReference>
<evidence type="ECO:0000313" key="2">
    <source>
        <dbReference type="EMBL" id="KAK5641160.1"/>
    </source>
</evidence>
<reference evidence="2 3" key="1">
    <citation type="journal article" date="2024" name="Insects">
        <title>An Improved Chromosome-Level Genome Assembly of the Firefly Pyrocoelia pectoralis.</title>
        <authorList>
            <person name="Fu X."/>
            <person name="Meyer-Rochow V.B."/>
            <person name="Ballantyne L."/>
            <person name="Zhu X."/>
        </authorList>
    </citation>
    <scope>NUCLEOTIDE SEQUENCE [LARGE SCALE GENOMIC DNA]</scope>
    <source>
        <strain evidence="2">XCY_ONT2</strain>
    </source>
</reference>
<gene>
    <name evidence="2" type="ORF">RI129_009707</name>
</gene>
<dbReference type="EMBL" id="JAVRBK010000007">
    <property type="protein sequence ID" value="KAK5641160.1"/>
    <property type="molecule type" value="Genomic_DNA"/>
</dbReference>
<feature type="signal peptide" evidence="1">
    <location>
        <begin position="1"/>
        <end position="18"/>
    </location>
</feature>
<comment type="caution">
    <text evidence="2">The sequence shown here is derived from an EMBL/GenBank/DDBJ whole genome shotgun (WGS) entry which is preliminary data.</text>
</comment>
<dbReference type="SMART" id="SM00696">
    <property type="entry name" value="DM9"/>
    <property type="match status" value="1"/>
</dbReference>
<protein>
    <submittedName>
        <fullName evidence="2">Uncharacterized protein</fullName>
    </submittedName>
</protein>
<sequence length="220" mass="25268">MTVIIVFILQLCISLTFQDSLDINSVPVHIDEDFYWRDYRGSIPKDALVGGSKLNRPTYIGQVVHSNSLIPGPIVQEDKGMYFYFEGDAYFVTENVKIFCTKHPEKFNWTKIHNGEVRNGLDVNRFVIGGSNNMYIGRIRYHDGDLVGRFSLDSSSYSTLISFEGSVDDMLVEGNTFEILYYIDDGRKRQFVSFSLKKTFNSFLIVANSLITLWFSKFLQ</sequence>
<keyword evidence="3" id="KW-1185">Reference proteome</keyword>
<name>A0AAN7V2P5_9COLE</name>
<dbReference type="AlphaFoldDB" id="A0AAN7V2P5"/>
<evidence type="ECO:0000256" key="1">
    <source>
        <dbReference type="SAM" id="SignalP"/>
    </source>
</evidence>
<accession>A0AAN7V2P5</accession>
<evidence type="ECO:0000313" key="3">
    <source>
        <dbReference type="Proteomes" id="UP001329430"/>
    </source>
</evidence>
<dbReference type="PANTHER" id="PTHR31649:SF10">
    <property type="entry name" value="IP19903P-RELATED"/>
    <property type="match status" value="1"/>
</dbReference>
<dbReference type="InterPro" id="IPR006616">
    <property type="entry name" value="DM9_repeat"/>
</dbReference>